<dbReference type="PANTHER" id="PTHR15048:SF0">
    <property type="entry name" value="STARCH-BINDING DOMAIN-CONTAINING PROTEIN 1"/>
    <property type="match status" value="1"/>
</dbReference>
<dbReference type="GO" id="GO:0016020">
    <property type="term" value="C:membrane"/>
    <property type="evidence" value="ECO:0007669"/>
    <property type="project" value="TreeGrafter"/>
</dbReference>
<feature type="domain" description="CBM20" evidence="2">
    <location>
        <begin position="1"/>
        <end position="81"/>
    </location>
</feature>
<dbReference type="Proteomes" id="UP000054498">
    <property type="component" value="Unassembled WGS sequence"/>
</dbReference>
<gene>
    <name evidence="3" type="ORF">MNEG_1845</name>
</gene>
<feature type="compositionally biased region" description="Low complexity" evidence="1">
    <location>
        <begin position="169"/>
        <end position="203"/>
    </location>
</feature>
<dbReference type="OrthoDB" id="549433at2759"/>
<dbReference type="AlphaFoldDB" id="A0A0D2N0Q5"/>
<protein>
    <recommendedName>
        <fullName evidence="2">CBM20 domain-containing protein</fullName>
    </recommendedName>
</protein>
<dbReference type="Gene3D" id="2.60.40.10">
    <property type="entry name" value="Immunoglobulins"/>
    <property type="match status" value="1"/>
</dbReference>
<reference evidence="3 4" key="1">
    <citation type="journal article" date="2013" name="BMC Genomics">
        <title>Reconstruction of the lipid metabolism for the microalga Monoraphidium neglectum from its genome sequence reveals characteristics suitable for biofuel production.</title>
        <authorList>
            <person name="Bogen C."/>
            <person name="Al-Dilaimi A."/>
            <person name="Albersmeier A."/>
            <person name="Wichmann J."/>
            <person name="Grundmann M."/>
            <person name="Rupp O."/>
            <person name="Lauersen K.J."/>
            <person name="Blifernez-Klassen O."/>
            <person name="Kalinowski J."/>
            <person name="Goesmann A."/>
            <person name="Mussgnug J.H."/>
            <person name="Kruse O."/>
        </authorList>
    </citation>
    <scope>NUCLEOTIDE SEQUENCE [LARGE SCALE GENOMIC DNA]</scope>
    <source>
        <strain evidence="3 4">SAG 48.87</strain>
    </source>
</reference>
<dbReference type="GO" id="GO:2001070">
    <property type="term" value="F:starch binding"/>
    <property type="evidence" value="ECO:0007669"/>
    <property type="project" value="InterPro"/>
</dbReference>
<dbReference type="EMBL" id="KK100413">
    <property type="protein sequence ID" value="KIZ06107.1"/>
    <property type="molecule type" value="Genomic_DNA"/>
</dbReference>
<name>A0A0D2N0Q5_9CHLO</name>
<dbReference type="PROSITE" id="PS51166">
    <property type="entry name" value="CBM20"/>
    <property type="match status" value="1"/>
</dbReference>
<dbReference type="KEGG" id="mng:MNEG_1845"/>
<organism evidence="3 4">
    <name type="scientific">Monoraphidium neglectum</name>
    <dbReference type="NCBI Taxonomy" id="145388"/>
    <lineage>
        <taxon>Eukaryota</taxon>
        <taxon>Viridiplantae</taxon>
        <taxon>Chlorophyta</taxon>
        <taxon>core chlorophytes</taxon>
        <taxon>Chlorophyceae</taxon>
        <taxon>CS clade</taxon>
        <taxon>Sphaeropleales</taxon>
        <taxon>Selenastraceae</taxon>
        <taxon>Monoraphidium</taxon>
    </lineage>
</organism>
<dbReference type="InterPro" id="IPR013783">
    <property type="entry name" value="Ig-like_fold"/>
</dbReference>
<dbReference type="Pfam" id="PF00686">
    <property type="entry name" value="CBM_20"/>
    <property type="match status" value="1"/>
</dbReference>
<dbReference type="InterPro" id="IPR013784">
    <property type="entry name" value="Carb-bd-like_fold"/>
</dbReference>
<dbReference type="GeneID" id="25734723"/>
<sequence>MAARAPGKWDAAAAIPMTWTEGDVWTAEAELAVGSTAVEYKYIIRAPASGEVVVWQPCENLSIDLTTVPAGPVVVKDGWEGTHELLRPAVATPAQVAAPSAEAGAEPIAAVEAAPAAEVKDSPTATIAEQEVKAAVALAAAAEVLAVAAASMDEDVIMAAAKAAAAASSTSSAAAGSAQAEALRSKSEGSSPRSSTSSKGPKSAKGERA</sequence>
<evidence type="ECO:0000259" key="2">
    <source>
        <dbReference type="PROSITE" id="PS51166"/>
    </source>
</evidence>
<evidence type="ECO:0000313" key="3">
    <source>
        <dbReference type="EMBL" id="KIZ06107.1"/>
    </source>
</evidence>
<feature type="region of interest" description="Disordered" evidence="1">
    <location>
        <begin position="169"/>
        <end position="209"/>
    </location>
</feature>
<dbReference type="PANTHER" id="PTHR15048">
    <property type="entry name" value="STARCH-BINDING DOMAIN-CONTAINING PROTEIN 1"/>
    <property type="match status" value="1"/>
</dbReference>
<accession>A0A0D2N0Q5</accession>
<dbReference type="SUPFAM" id="SSF49452">
    <property type="entry name" value="Starch-binding domain-like"/>
    <property type="match status" value="1"/>
</dbReference>
<dbReference type="InterPro" id="IPR002044">
    <property type="entry name" value="CBM20"/>
</dbReference>
<proteinExistence type="predicted"/>
<evidence type="ECO:0000256" key="1">
    <source>
        <dbReference type="SAM" id="MobiDB-lite"/>
    </source>
</evidence>
<dbReference type="RefSeq" id="XP_013905126.1">
    <property type="nucleotide sequence ID" value="XM_014049672.1"/>
</dbReference>
<keyword evidence="4" id="KW-1185">Reference proteome</keyword>
<evidence type="ECO:0000313" key="4">
    <source>
        <dbReference type="Proteomes" id="UP000054498"/>
    </source>
</evidence>